<evidence type="ECO:0000313" key="2">
    <source>
        <dbReference type="Proteomes" id="UP000075502"/>
    </source>
</evidence>
<dbReference type="AlphaFoldDB" id="A0A150U2R7"/>
<protein>
    <submittedName>
        <fullName evidence="1">Uncharacterized protein</fullName>
    </submittedName>
</protein>
<evidence type="ECO:0000313" key="1">
    <source>
        <dbReference type="EMBL" id="KYG11243.1"/>
    </source>
</evidence>
<name>A0A150U2R7_SORCE</name>
<reference evidence="1 2" key="1">
    <citation type="submission" date="2014-02" db="EMBL/GenBank/DDBJ databases">
        <title>The small core and large imbalanced accessory genome model reveals a collaborative survival strategy of Sorangium cellulosum strains in nature.</title>
        <authorList>
            <person name="Han K."/>
            <person name="Peng R."/>
            <person name="Blom J."/>
            <person name="Li Y.-Z."/>
        </authorList>
    </citation>
    <scope>NUCLEOTIDE SEQUENCE [LARGE SCALE GENOMIC DNA]</scope>
    <source>
        <strain evidence="1 2">So0007-03</strain>
    </source>
</reference>
<dbReference type="Proteomes" id="UP000075502">
    <property type="component" value="Unassembled WGS sequence"/>
</dbReference>
<proteinExistence type="predicted"/>
<accession>A0A150U2R7</accession>
<dbReference type="EMBL" id="JEME01000088">
    <property type="protein sequence ID" value="KYG11243.1"/>
    <property type="molecule type" value="Genomic_DNA"/>
</dbReference>
<sequence>MRFTVEAAGKSSTFDGVVRYGGNRATLEMSLGGQAKLVEFLCSAHGVSDGYGELDFDLALESGDRLGGCQITSRGRDIGLIYLRGPR</sequence>
<organism evidence="1 2">
    <name type="scientific">Sorangium cellulosum</name>
    <name type="common">Polyangium cellulosum</name>
    <dbReference type="NCBI Taxonomy" id="56"/>
    <lineage>
        <taxon>Bacteria</taxon>
        <taxon>Pseudomonadati</taxon>
        <taxon>Myxococcota</taxon>
        <taxon>Polyangia</taxon>
        <taxon>Polyangiales</taxon>
        <taxon>Polyangiaceae</taxon>
        <taxon>Sorangium</taxon>
    </lineage>
</organism>
<gene>
    <name evidence="1" type="ORF">BE21_08230</name>
</gene>
<comment type="caution">
    <text evidence="1">The sequence shown here is derived from an EMBL/GenBank/DDBJ whole genome shotgun (WGS) entry which is preliminary data.</text>
</comment>